<feature type="transmembrane region" description="Helical" evidence="1">
    <location>
        <begin position="159"/>
        <end position="187"/>
    </location>
</feature>
<dbReference type="RefSeq" id="WP_114066452.1">
    <property type="nucleotide sequence ID" value="NZ_CP030850.1"/>
</dbReference>
<dbReference type="OrthoDB" id="951280at2"/>
<dbReference type="AlphaFoldDB" id="A0A344TG96"/>
<feature type="transmembrane region" description="Helical" evidence="1">
    <location>
        <begin position="273"/>
        <end position="293"/>
    </location>
</feature>
<evidence type="ECO:0000313" key="2">
    <source>
        <dbReference type="EMBL" id="AXE17667.1"/>
    </source>
</evidence>
<proteinExistence type="predicted"/>
<feature type="transmembrane region" description="Helical" evidence="1">
    <location>
        <begin position="193"/>
        <end position="212"/>
    </location>
</feature>
<feature type="transmembrane region" description="Helical" evidence="1">
    <location>
        <begin position="233"/>
        <end position="261"/>
    </location>
</feature>
<reference evidence="2 3" key="1">
    <citation type="submission" date="2018-07" db="EMBL/GenBank/DDBJ databases">
        <title>Genome sequencing of Runella.</title>
        <authorList>
            <person name="Baek M.-G."/>
            <person name="Yi H."/>
        </authorList>
    </citation>
    <scope>NUCLEOTIDE SEQUENCE [LARGE SCALE GENOMIC DNA]</scope>
    <source>
        <strain evidence="2 3">HYN0085</strain>
    </source>
</reference>
<evidence type="ECO:0008006" key="4">
    <source>
        <dbReference type="Google" id="ProtNLM"/>
    </source>
</evidence>
<keyword evidence="3" id="KW-1185">Reference proteome</keyword>
<evidence type="ECO:0000256" key="1">
    <source>
        <dbReference type="SAM" id="Phobius"/>
    </source>
</evidence>
<feature type="transmembrane region" description="Helical" evidence="1">
    <location>
        <begin position="7"/>
        <end position="24"/>
    </location>
</feature>
<evidence type="ECO:0000313" key="3">
    <source>
        <dbReference type="Proteomes" id="UP000251993"/>
    </source>
</evidence>
<accession>A0A344TG96</accession>
<keyword evidence="1" id="KW-1133">Transmembrane helix</keyword>
<keyword evidence="1" id="KW-0472">Membrane</keyword>
<dbReference type="KEGG" id="run:DR864_07920"/>
<sequence>MPFSKKPWLVFCAIPVLLLAFVLYKNLLNIPFGDDIYVMDMFNQLNEADSVWDKICIIFGQHNEHRIAVSRFLALLQFQLMGSIDLRIWSILGNLSLLFIVALFYQHIGEQKWWIVPVAFIIICTASNTLIPMQNSNLFSVVFGLASLHFVLKKTPVAVFFTFLCTALSIFSNSGGFALLAIISVVFFFQKRYTLLGIWLPCCFALIGGYYQNYQSLYRHPSSELLFYQLPQVAFFFIGFTGSIGFKVLPTGAFFIGLSGIAIYRKYYLQNPFVFLGVMYCLMMAGMTTIMRYEYGIDSAITERYRIYSMVFGACSVILVRDFLTGYSVVIQKCAFGISLLFSIATNLKFFIPMVRGAEARKELLTSKIENYYLNNSGYNCFEINILNKLTTNNFYHYQLPRSLRDKTYYDNLNHFPIHAIKLRIDQAFYTKEHVIVMGKVLNPASEITFMKGFVHQFVIVHPANTPFDCSHNELTHPDNEKSMIVNIDLNNDRNKIRFPLFYIKLPKKHFEHKKYTLSFLFMTDTSVNYPPLASNVVFHL</sequence>
<organism evidence="2 3">
    <name type="scientific">Runella rosea</name>
    <dbReference type="NCBI Taxonomy" id="2259595"/>
    <lineage>
        <taxon>Bacteria</taxon>
        <taxon>Pseudomonadati</taxon>
        <taxon>Bacteroidota</taxon>
        <taxon>Cytophagia</taxon>
        <taxon>Cytophagales</taxon>
        <taxon>Spirosomataceae</taxon>
        <taxon>Runella</taxon>
    </lineage>
</organism>
<feature type="transmembrane region" description="Helical" evidence="1">
    <location>
        <begin position="86"/>
        <end position="106"/>
    </location>
</feature>
<feature type="transmembrane region" description="Helical" evidence="1">
    <location>
        <begin position="305"/>
        <end position="324"/>
    </location>
</feature>
<protein>
    <recommendedName>
        <fullName evidence="4">Glycosyltransferase RgtA/B/C/D-like domain-containing protein</fullName>
    </recommendedName>
</protein>
<dbReference type="Proteomes" id="UP000251993">
    <property type="component" value="Chromosome"/>
</dbReference>
<dbReference type="EMBL" id="CP030850">
    <property type="protein sequence ID" value="AXE17667.1"/>
    <property type="molecule type" value="Genomic_DNA"/>
</dbReference>
<feature type="transmembrane region" description="Helical" evidence="1">
    <location>
        <begin position="330"/>
        <end position="352"/>
    </location>
</feature>
<feature type="transmembrane region" description="Helical" evidence="1">
    <location>
        <begin position="113"/>
        <end position="131"/>
    </location>
</feature>
<keyword evidence="1" id="KW-0812">Transmembrane</keyword>
<name>A0A344TG96_9BACT</name>
<gene>
    <name evidence="2" type="ORF">DR864_07920</name>
</gene>